<evidence type="ECO:0000313" key="3">
    <source>
        <dbReference type="Proteomes" id="UP000198953"/>
    </source>
</evidence>
<evidence type="ECO:0008006" key="4">
    <source>
        <dbReference type="Google" id="ProtNLM"/>
    </source>
</evidence>
<proteinExistence type="predicted"/>
<keyword evidence="3" id="KW-1185">Reference proteome</keyword>
<sequence>MALAAAAALVAVPGPASASPRATCAAGRVCLYASFDFNRGEEDRWHDFIGDDSDLSDNIWLDGDFAGTGQSMDDEASSVRNRAGCTVTLWQYPGYTGAHSTFADGANDGFLANNSVGNNRASSLDIWCA</sequence>
<dbReference type="Pfam" id="PF03995">
    <property type="entry name" value="Inhibitor_I36"/>
    <property type="match status" value="1"/>
</dbReference>
<keyword evidence="1" id="KW-0732">Signal</keyword>
<dbReference type="STRING" id="46177.SAMN05660976_06572"/>
<gene>
    <name evidence="2" type="ORF">SAMN05660976_06572</name>
</gene>
<dbReference type="AlphaFoldDB" id="A0A1H8CX22"/>
<feature type="chain" id="PRO_5011571035" description="Peptidase inhibitor family I36" evidence="1">
    <location>
        <begin position="19"/>
        <end position="129"/>
    </location>
</feature>
<evidence type="ECO:0000313" key="2">
    <source>
        <dbReference type="EMBL" id="SEM99550.1"/>
    </source>
</evidence>
<dbReference type="Gene3D" id="2.60.20.10">
    <property type="entry name" value="Crystallins"/>
    <property type="match status" value="1"/>
</dbReference>
<feature type="signal peptide" evidence="1">
    <location>
        <begin position="1"/>
        <end position="18"/>
    </location>
</feature>
<dbReference type="Proteomes" id="UP000198953">
    <property type="component" value="Unassembled WGS sequence"/>
</dbReference>
<evidence type="ECO:0000256" key="1">
    <source>
        <dbReference type="SAM" id="SignalP"/>
    </source>
</evidence>
<reference evidence="2 3" key="1">
    <citation type="submission" date="2016-10" db="EMBL/GenBank/DDBJ databases">
        <authorList>
            <person name="de Groot N.N."/>
        </authorList>
    </citation>
    <scope>NUCLEOTIDE SEQUENCE [LARGE SCALE GENOMIC DNA]</scope>
    <source>
        <strain evidence="2 3">DSM 43357</strain>
    </source>
</reference>
<dbReference type="InterPro" id="IPR011024">
    <property type="entry name" value="G_crystallin-like"/>
</dbReference>
<accession>A0A1H8CX22</accession>
<dbReference type="EMBL" id="FOBF01000020">
    <property type="protein sequence ID" value="SEM99550.1"/>
    <property type="molecule type" value="Genomic_DNA"/>
</dbReference>
<dbReference type="SUPFAM" id="SSF49695">
    <property type="entry name" value="gamma-Crystallin-like"/>
    <property type="match status" value="1"/>
</dbReference>
<name>A0A1H8CX22_9ACTN</name>
<protein>
    <recommendedName>
        <fullName evidence="4">Peptidase inhibitor family I36</fullName>
    </recommendedName>
</protein>
<organism evidence="2 3">
    <name type="scientific">Nonomuraea pusilla</name>
    <dbReference type="NCBI Taxonomy" id="46177"/>
    <lineage>
        <taxon>Bacteria</taxon>
        <taxon>Bacillati</taxon>
        <taxon>Actinomycetota</taxon>
        <taxon>Actinomycetes</taxon>
        <taxon>Streptosporangiales</taxon>
        <taxon>Streptosporangiaceae</taxon>
        <taxon>Nonomuraea</taxon>
    </lineage>
</organism>